<evidence type="ECO:0000313" key="5">
    <source>
        <dbReference type="Proteomes" id="UP000254100"/>
    </source>
</evidence>
<gene>
    <name evidence="3" type="ORF">NCTC13832_01313</name>
    <name evidence="2" type="ORF">TP70_08735</name>
</gene>
<dbReference type="STRING" id="569857.TP70_08735"/>
<dbReference type="EMBL" id="UHDT01000001">
    <property type="protein sequence ID" value="SUM57629.1"/>
    <property type="molecule type" value="Genomic_DNA"/>
</dbReference>
<dbReference type="RefSeq" id="WP_044361053.1">
    <property type="nucleotide sequence ID" value="NZ_JXWY01000071.1"/>
</dbReference>
<dbReference type="InterPro" id="IPR050383">
    <property type="entry name" value="GlyoxalaseI/FosfomycinResist"/>
</dbReference>
<name>A0A0D6XPQ3_9STAP</name>
<dbReference type="Proteomes" id="UP000254100">
    <property type="component" value="Unassembled WGS sequence"/>
</dbReference>
<keyword evidence="4" id="KW-1185">Reference proteome</keyword>
<evidence type="ECO:0000313" key="2">
    <source>
        <dbReference type="EMBL" id="KIX90231.1"/>
    </source>
</evidence>
<dbReference type="InterPro" id="IPR037523">
    <property type="entry name" value="VOC_core"/>
</dbReference>
<dbReference type="Proteomes" id="UP000032366">
    <property type="component" value="Unassembled WGS sequence"/>
</dbReference>
<dbReference type="InterPro" id="IPR004360">
    <property type="entry name" value="Glyas_Fos-R_dOase_dom"/>
</dbReference>
<dbReference type="PANTHER" id="PTHR21366">
    <property type="entry name" value="GLYOXALASE FAMILY PROTEIN"/>
    <property type="match status" value="1"/>
</dbReference>
<dbReference type="InterPro" id="IPR029068">
    <property type="entry name" value="Glyas_Bleomycin-R_OHBP_Dase"/>
</dbReference>
<evidence type="ECO:0000313" key="3">
    <source>
        <dbReference type="EMBL" id="SUM57629.1"/>
    </source>
</evidence>
<accession>A0A0D6XPQ3</accession>
<dbReference type="PROSITE" id="PS51819">
    <property type="entry name" value="VOC"/>
    <property type="match status" value="1"/>
</dbReference>
<dbReference type="PANTHER" id="PTHR21366:SF14">
    <property type="entry name" value="GLYOXALASE DOMAIN-CONTAINING PROTEIN 5"/>
    <property type="match status" value="1"/>
</dbReference>
<reference evidence="3 5" key="2">
    <citation type="submission" date="2018-06" db="EMBL/GenBank/DDBJ databases">
        <authorList>
            <consortium name="Pathogen Informatics"/>
            <person name="Doyle S."/>
        </authorList>
    </citation>
    <scope>NUCLEOTIDE SEQUENCE [LARGE SCALE GENOMIC DNA]</scope>
    <source>
        <strain evidence="3 5">NCTC13832</strain>
    </source>
</reference>
<organism evidence="3 5">
    <name type="scientific">Staphylococcus microti</name>
    <dbReference type="NCBI Taxonomy" id="569857"/>
    <lineage>
        <taxon>Bacteria</taxon>
        <taxon>Bacillati</taxon>
        <taxon>Bacillota</taxon>
        <taxon>Bacilli</taxon>
        <taxon>Bacillales</taxon>
        <taxon>Staphylococcaceae</taxon>
        <taxon>Staphylococcus</taxon>
    </lineage>
</organism>
<feature type="domain" description="VOC" evidence="1">
    <location>
        <begin position="5"/>
        <end position="125"/>
    </location>
</feature>
<reference evidence="2 4" key="1">
    <citation type="submission" date="2015-01" db="EMBL/GenBank/DDBJ databases">
        <authorList>
            <person name="Guo J."/>
        </authorList>
    </citation>
    <scope>NUCLEOTIDE SEQUENCE [LARGE SCALE GENOMIC DNA]</scope>
    <source>
        <strain evidence="2 4">DSM 22147</strain>
    </source>
</reference>
<dbReference type="CDD" id="cd07253">
    <property type="entry name" value="GLOD5"/>
    <property type="match status" value="1"/>
</dbReference>
<proteinExistence type="predicted"/>
<dbReference type="EMBL" id="JXWY01000071">
    <property type="protein sequence ID" value="KIX90231.1"/>
    <property type="molecule type" value="Genomic_DNA"/>
</dbReference>
<dbReference type="SUPFAM" id="SSF54593">
    <property type="entry name" value="Glyoxalase/Bleomycin resistance protein/Dihydroxybiphenyl dioxygenase"/>
    <property type="match status" value="1"/>
</dbReference>
<evidence type="ECO:0000259" key="1">
    <source>
        <dbReference type="PROSITE" id="PS51819"/>
    </source>
</evidence>
<evidence type="ECO:0000313" key="4">
    <source>
        <dbReference type="Proteomes" id="UP000032366"/>
    </source>
</evidence>
<protein>
    <submittedName>
        <fullName evidence="3">Virulence protein STM3117</fullName>
    </submittedName>
</protein>
<dbReference type="OrthoDB" id="9802805at2"/>
<dbReference type="AlphaFoldDB" id="A0A0D6XPQ3"/>
<dbReference type="Gene3D" id="3.10.180.10">
    <property type="entry name" value="2,3-Dihydroxybiphenyl 1,2-Dioxygenase, domain 1"/>
    <property type="match status" value="1"/>
</dbReference>
<sequence length="126" mass="14126">MQIKNMDHFVLTVTNIERTITFYSDILGMKAIQFGDNRTALQFGNQKINLHHKNNIIKPCAHTPTPGSADMCFVTETPINNVVSHLKQNNVAIELGPVNRIGAMGNIVSVYVRDPDYNLIEIANYI</sequence>
<dbReference type="Pfam" id="PF00903">
    <property type="entry name" value="Glyoxalase"/>
    <property type="match status" value="1"/>
</dbReference>